<sequence>MAVEVFDDNQLADMAARGWAVYPENEVADIVDDPEVDKMSEGYCGPSKDVLASAKSPLSLFFYFLPRAFWRHVARETHRYWEQTFDAGVKKALVKETEVTHRPQKSRDKLRRKLERFERIAPHEIVQWIAKDGLIPARTFAKVMSRDRFRNITRFLHFSDNQEAAAARDRAWKIRPVLSMVEKTFKEGYVLGSRVAIDDGMLPSWNRRNPTRQYLKDKPHKWGTKCVVTCCAESGYCKRVEVDIGRKHDVEGAQSTDTKSGPAAVVRNVACERRVVIADRFYTSIPLAQQLRAMGFNFVGTIQTIRKGWCKAVEYPFKKRPVTYKRGSFTMAVAKSNPGLAAVGWVDNRTVYFLSSQVTAASTTVQRREKSGAVSTSYSMQLAARFQKYYKSLFLGVVDMAVVNAYIVHAYVWEKERKKMSHYSFLTTLHRQLIQETESSVTEAGTSTEPSAGTMQGLLLLQTGKQEEGWNFYVLLREVLRRQKGAGDNLQQDLKARYSKSTFSSTLLTTEIETSYSADMIAQDVISVARRLRQRKYTRLALLLFALTCRRPRKPRVSRQRVDVDYEVEMLLNENMFERTFRMPAENFSHLLRKVTPAFTISERRSTNSSGEAPISPSIMLMTTSRYLAGGSYLDIRPMVGISEPSYYRVIDLTMDAILALEELQITFPNSDSEKEVVMEAFKNISSGGIMSGCIGCVDGWLCCIKTPTLADAGEVGVGCY</sequence>
<protein>
    <recommendedName>
        <fullName evidence="1">PiggyBac transposable element-derived protein domain-containing protein</fullName>
    </recommendedName>
</protein>
<organism evidence="2 3">
    <name type="scientific">Phytophthora nicotianae P1569</name>
    <dbReference type="NCBI Taxonomy" id="1317065"/>
    <lineage>
        <taxon>Eukaryota</taxon>
        <taxon>Sar</taxon>
        <taxon>Stramenopiles</taxon>
        <taxon>Oomycota</taxon>
        <taxon>Peronosporomycetes</taxon>
        <taxon>Peronosporales</taxon>
        <taxon>Peronosporaceae</taxon>
        <taxon>Phytophthora</taxon>
    </lineage>
</organism>
<keyword evidence="3" id="KW-1185">Reference proteome</keyword>
<feature type="domain" description="PiggyBac transposable element-derived protein" evidence="1">
    <location>
        <begin position="138"/>
        <end position="392"/>
    </location>
</feature>
<proteinExistence type="predicted"/>
<evidence type="ECO:0000313" key="3">
    <source>
        <dbReference type="Proteomes" id="UP000018721"/>
    </source>
</evidence>
<gene>
    <name evidence="2" type="ORF">F443_13499</name>
</gene>
<dbReference type="PANTHER" id="PTHR46599:SF3">
    <property type="entry name" value="PIGGYBAC TRANSPOSABLE ELEMENT-DERIVED PROTEIN 4"/>
    <property type="match status" value="1"/>
</dbReference>
<dbReference type="InterPro" id="IPR029526">
    <property type="entry name" value="PGBD"/>
</dbReference>
<comment type="caution">
    <text evidence="2">The sequence shown here is derived from an EMBL/GenBank/DDBJ whole genome shotgun (WGS) entry which is preliminary data.</text>
</comment>
<dbReference type="eggNOG" id="ENOG502R84M">
    <property type="taxonomic scope" value="Eukaryota"/>
</dbReference>
<evidence type="ECO:0000313" key="2">
    <source>
        <dbReference type="EMBL" id="ETI41261.1"/>
    </source>
</evidence>
<accession>V9EQT6</accession>
<dbReference type="Pfam" id="PF13843">
    <property type="entry name" value="DDE_Tnp_1_7"/>
    <property type="match status" value="1"/>
</dbReference>
<reference evidence="2 3" key="1">
    <citation type="submission" date="2013-11" db="EMBL/GenBank/DDBJ databases">
        <title>The Genome Sequence of Phytophthora parasitica P1569.</title>
        <authorList>
            <consortium name="The Broad Institute Genomics Platform"/>
            <person name="Russ C."/>
            <person name="Tyler B."/>
            <person name="Panabieres F."/>
            <person name="Shan W."/>
            <person name="Tripathy S."/>
            <person name="Grunwald N."/>
            <person name="Machado M."/>
            <person name="Johnson C.S."/>
            <person name="Arredondo F."/>
            <person name="Hong C."/>
            <person name="Coffey M."/>
            <person name="Young S.K."/>
            <person name="Zeng Q."/>
            <person name="Gargeya S."/>
            <person name="Fitzgerald M."/>
            <person name="Abouelleil A."/>
            <person name="Alvarado L."/>
            <person name="Chapman S.B."/>
            <person name="Gainer-Dewar J."/>
            <person name="Goldberg J."/>
            <person name="Griggs A."/>
            <person name="Gujja S."/>
            <person name="Hansen M."/>
            <person name="Howarth C."/>
            <person name="Imamovic A."/>
            <person name="Ireland A."/>
            <person name="Larimer J."/>
            <person name="McCowan C."/>
            <person name="Murphy C."/>
            <person name="Pearson M."/>
            <person name="Poon T.W."/>
            <person name="Priest M."/>
            <person name="Roberts A."/>
            <person name="Saif S."/>
            <person name="Shea T."/>
            <person name="Sykes S."/>
            <person name="Wortman J."/>
            <person name="Nusbaum C."/>
            <person name="Birren B."/>
        </authorList>
    </citation>
    <scope>NUCLEOTIDE SEQUENCE [LARGE SCALE GENOMIC DNA]</scope>
    <source>
        <strain evidence="2 3">P1569</strain>
    </source>
</reference>
<dbReference type="PANTHER" id="PTHR46599">
    <property type="entry name" value="PIGGYBAC TRANSPOSABLE ELEMENT-DERIVED PROTEIN 4"/>
    <property type="match status" value="1"/>
</dbReference>
<name>V9EQT6_PHYNI</name>
<evidence type="ECO:0000259" key="1">
    <source>
        <dbReference type="Pfam" id="PF13843"/>
    </source>
</evidence>
<dbReference type="HOGENOM" id="CLU_383811_0_0_1"/>
<dbReference type="EMBL" id="ANIZ01002345">
    <property type="protein sequence ID" value="ETI41261.1"/>
    <property type="molecule type" value="Genomic_DNA"/>
</dbReference>
<dbReference type="AlphaFoldDB" id="V9EQT6"/>
<dbReference type="Proteomes" id="UP000018721">
    <property type="component" value="Unassembled WGS sequence"/>
</dbReference>